<dbReference type="EMBL" id="BARS01010066">
    <property type="protein sequence ID" value="GAF89351.1"/>
    <property type="molecule type" value="Genomic_DNA"/>
</dbReference>
<gene>
    <name evidence="4" type="ORF">S01H1_18771</name>
</gene>
<sequence length="63" mass="6713">MVGTVVDILVQPGVQVTEDDVLLILESMKIDIPVQAPRAGTVQEVRVSAGDTVQEDDLLLVLA</sequence>
<organism evidence="4">
    <name type="scientific">marine sediment metagenome</name>
    <dbReference type="NCBI Taxonomy" id="412755"/>
    <lineage>
        <taxon>unclassified sequences</taxon>
        <taxon>metagenomes</taxon>
        <taxon>ecological metagenomes</taxon>
    </lineage>
</organism>
<protein>
    <recommendedName>
        <fullName evidence="3">Lipoyl-binding domain-containing protein</fullName>
    </recommendedName>
</protein>
<name>X0TQ42_9ZZZZ</name>
<keyword evidence="2" id="KW-0092">Biotin</keyword>
<evidence type="ECO:0000259" key="3">
    <source>
        <dbReference type="PROSITE" id="PS50968"/>
    </source>
</evidence>
<reference evidence="4" key="1">
    <citation type="journal article" date="2014" name="Front. Microbiol.">
        <title>High frequency of phylogenetically diverse reductive dehalogenase-homologous genes in deep subseafloor sedimentary metagenomes.</title>
        <authorList>
            <person name="Kawai M."/>
            <person name="Futagami T."/>
            <person name="Toyoda A."/>
            <person name="Takaki Y."/>
            <person name="Nishi S."/>
            <person name="Hori S."/>
            <person name="Arai W."/>
            <person name="Tsubouchi T."/>
            <person name="Morono Y."/>
            <person name="Uchiyama I."/>
            <person name="Ito T."/>
            <person name="Fujiyama A."/>
            <person name="Inagaki F."/>
            <person name="Takami H."/>
        </authorList>
    </citation>
    <scope>NUCLEOTIDE SEQUENCE</scope>
    <source>
        <strain evidence="4">Expedition CK06-06</strain>
    </source>
</reference>
<comment type="caution">
    <text evidence="4">The sequence shown here is derived from an EMBL/GenBank/DDBJ whole genome shotgun (WGS) entry which is preliminary data.</text>
</comment>
<feature type="domain" description="Lipoyl-binding" evidence="3">
    <location>
        <begin position="1"/>
        <end position="63"/>
    </location>
</feature>
<dbReference type="AlphaFoldDB" id="X0TQ42"/>
<evidence type="ECO:0000256" key="2">
    <source>
        <dbReference type="ARBA" id="ARBA00023267"/>
    </source>
</evidence>
<dbReference type="InterPro" id="IPR000089">
    <property type="entry name" value="Biotin_lipoyl"/>
</dbReference>
<accession>X0TQ42</accession>
<dbReference type="InterPro" id="IPR050709">
    <property type="entry name" value="Biotin_Carboxyl_Carrier/Decarb"/>
</dbReference>
<dbReference type="PROSITE" id="PS50968">
    <property type="entry name" value="BIOTINYL_LIPOYL"/>
    <property type="match status" value="1"/>
</dbReference>
<dbReference type="Gene3D" id="2.40.50.100">
    <property type="match status" value="1"/>
</dbReference>
<dbReference type="CDD" id="cd06850">
    <property type="entry name" value="biotinyl_domain"/>
    <property type="match status" value="1"/>
</dbReference>
<dbReference type="SUPFAM" id="SSF51230">
    <property type="entry name" value="Single hybrid motif"/>
    <property type="match status" value="1"/>
</dbReference>
<dbReference type="PROSITE" id="PS00189">
    <property type="entry name" value="LIPOYL"/>
    <property type="match status" value="1"/>
</dbReference>
<dbReference type="PANTHER" id="PTHR45266">
    <property type="entry name" value="OXALOACETATE DECARBOXYLASE ALPHA CHAIN"/>
    <property type="match status" value="1"/>
</dbReference>
<evidence type="ECO:0000313" key="4">
    <source>
        <dbReference type="EMBL" id="GAF89351.1"/>
    </source>
</evidence>
<dbReference type="InterPro" id="IPR003016">
    <property type="entry name" value="2-oxoA_DH_lipoyl-BS"/>
</dbReference>
<dbReference type="InterPro" id="IPR011053">
    <property type="entry name" value="Single_hybrid_motif"/>
</dbReference>
<evidence type="ECO:0000256" key="1">
    <source>
        <dbReference type="ARBA" id="ARBA00022823"/>
    </source>
</evidence>
<keyword evidence="1" id="KW-0450">Lipoyl</keyword>
<dbReference type="PANTHER" id="PTHR45266:SF3">
    <property type="entry name" value="OXALOACETATE DECARBOXYLASE ALPHA CHAIN"/>
    <property type="match status" value="1"/>
</dbReference>
<proteinExistence type="predicted"/>
<dbReference type="Pfam" id="PF00364">
    <property type="entry name" value="Biotin_lipoyl"/>
    <property type="match status" value="1"/>
</dbReference>